<dbReference type="GO" id="GO:0006508">
    <property type="term" value="P:proteolysis"/>
    <property type="evidence" value="ECO:0007669"/>
    <property type="project" value="UniProtKB-KW"/>
</dbReference>
<dbReference type="GO" id="GO:0004843">
    <property type="term" value="F:cysteine-type deubiquitinase activity"/>
    <property type="evidence" value="ECO:0007669"/>
    <property type="project" value="UniProtKB-EC"/>
</dbReference>
<dbReference type="EC" id="3.4.19.12" evidence="2"/>
<keyword evidence="9" id="KW-1185">Reference proteome</keyword>
<evidence type="ECO:0000259" key="7">
    <source>
        <dbReference type="Pfam" id="PF12359"/>
    </source>
</evidence>
<comment type="catalytic activity">
    <reaction evidence="1">
        <text>Thiol-dependent hydrolysis of ester, thioester, amide, peptide and isopeptide bonds formed by the C-terminal Gly of ubiquitin (a 76-residue protein attached to proteins as an intracellular targeting signal).</text>
        <dbReference type="EC" id="3.4.19.12"/>
    </reaction>
</comment>
<dbReference type="InterPro" id="IPR051346">
    <property type="entry name" value="OTU_Deubiquitinase"/>
</dbReference>
<evidence type="ECO:0000256" key="1">
    <source>
        <dbReference type="ARBA" id="ARBA00000707"/>
    </source>
</evidence>
<organism evidence="8 9">
    <name type="scientific">Folsomia candida</name>
    <name type="common">Springtail</name>
    <dbReference type="NCBI Taxonomy" id="158441"/>
    <lineage>
        <taxon>Eukaryota</taxon>
        <taxon>Metazoa</taxon>
        <taxon>Ecdysozoa</taxon>
        <taxon>Arthropoda</taxon>
        <taxon>Hexapoda</taxon>
        <taxon>Collembola</taxon>
        <taxon>Entomobryomorpha</taxon>
        <taxon>Isotomoidea</taxon>
        <taxon>Isotomidae</taxon>
        <taxon>Proisotominae</taxon>
        <taxon>Folsomia</taxon>
    </lineage>
</organism>
<dbReference type="OMA" id="FARERCC"/>
<comment type="caution">
    <text evidence="8">The sequence shown here is derived from an EMBL/GenBank/DDBJ whole genome shotgun (WGS) entry which is preliminary data.</text>
</comment>
<feature type="domain" description="DUF3645" evidence="7">
    <location>
        <begin position="29"/>
        <end position="57"/>
    </location>
</feature>
<sequence length="806" mass="91938">MGYLKYEIIYLVLSKRWRVNYGVDVEGERKMAVPFRAKDVPAKRTEFGHPDVAILLTQLSYYYSGLSDEELEECFYSLDFVTNKEEEYASWIREIRPEFVHQSIQNLSGVNLSDVQQKQTHLFPFLRRNMVVVDFYLGKIVFPKESRTFEKKLVCSAWDLCSEDATLPVTGFSGTNDTSNLLPAPIIQQDLPQLQSTNSELRETILRKENNNVTVLPRGVTARAILTRLIDNNIAILLDSGALMLELDNEGVAKTWLKLLHQCGNSDKEAAVYYDKDELRVKFGTDLEDSVPFHTSYYVDKLDRCVIYLDDVHTRGTDLKIPPPSVACVTIAAGMTRDKMVQACMRMRLLGNGHSIHFFVSDEARNGIDALCQNPSQSPEVSHIMSWVCHNSAEFEKDGLIYWAASGINYSHKRMVETNFAQVGMSPENYVALGEMCCDQEYQTLQVMYGKHRDEINYIDVLKSVIEKKRNEIWDEFLHMGFDISNTISYSNFGQELVTRCKELIPHKAVVSHLLSDEEQEKECEVELEQEEEVIRPPAAEPATHKLEKDVVHFVNHGVTEPGLTSGTILPLHEALKQTTMYEQLPPKENWCKNLAWHVTKDFVSVIISGNKQDKLNEFIRPPNWILTTTKSKSTKVLLISPFEANELIPLIKRGKAATTLRPFAPRLIPLQSTLVDSNKLWLPYTSQDIRLPRNLLPPLYLFSATLYFLDAAEVEEFCNFVGIIPSNGRTPGQEKAFREGKIESGFLLGPFRKEICTNIERICGFTKHPGNFVRHLVETRHGYFPQICHVSKLMVDSVKVSSFEK</sequence>
<dbReference type="InterPro" id="IPR022105">
    <property type="entry name" value="DUF3645"/>
</dbReference>
<keyword evidence="5" id="KW-0378">Hydrolase</keyword>
<accession>A0A226DIP0</accession>
<dbReference type="OrthoDB" id="9991011at2759"/>
<dbReference type="PANTHER" id="PTHR13367:SF33">
    <property type="entry name" value="P-LOOP CONTAINING NUCLEOSIDE TRIPHOSPHATE HYDROLASE PROTEIN"/>
    <property type="match status" value="1"/>
</dbReference>
<evidence type="ECO:0000313" key="9">
    <source>
        <dbReference type="Proteomes" id="UP000198287"/>
    </source>
</evidence>
<protein>
    <recommendedName>
        <fullName evidence="2">ubiquitinyl hydrolase 1</fullName>
        <ecNumber evidence="2">3.4.19.12</ecNumber>
    </recommendedName>
</protein>
<reference evidence="8 9" key="1">
    <citation type="submission" date="2015-12" db="EMBL/GenBank/DDBJ databases">
        <title>The genome of Folsomia candida.</title>
        <authorList>
            <person name="Faddeeva A."/>
            <person name="Derks M.F."/>
            <person name="Anvar Y."/>
            <person name="Smit S."/>
            <person name="Van Straalen N."/>
            <person name="Roelofs D."/>
        </authorList>
    </citation>
    <scope>NUCLEOTIDE SEQUENCE [LARGE SCALE GENOMIC DNA]</scope>
    <source>
        <strain evidence="8 9">VU population</strain>
        <tissue evidence="8">Whole body</tissue>
    </source>
</reference>
<dbReference type="Proteomes" id="UP000198287">
    <property type="component" value="Unassembled WGS sequence"/>
</dbReference>
<dbReference type="Pfam" id="PF12359">
    <property type="entry name" value="DUF3645"/>
    <property type="match status" value="1"/>
</dbReference>
<name>A0A226DIP0_FOLCA</name>
<evidence type="ECO:0000256" key="5">
    <source>
        <dbReference type="ARBA" id="ARBA00022801"/>
    </source>
</evidence>
<proteinExistence type="predicted"/>
<dbReference type="STRING" id="158441.A0A226DIP0"/>
<evidence type="ECO:0000256" key="6">
    <source>
        <dbReference type="ARBA" id="ARBA00022807"/>
    </source>
</evidence>
<evidence type="ECO:0000256" key="4">
    <source>
        <dbReference type="ARBA" id="ARBA00022786"/>
    </source>
</evidence>
<keyword evidence="6" id="KW-0788">Thiol protease</keyword>
<keyword evidence="3" id="KW-0645">Protease</keyword>
<keyword evidence="4" id="KW-0833">Ubl conjugation pathway</keyword>
<dbReference type="EMBL" id="LNIX01000018">
    <property type="protein sequence ID" value="OXA45049.1"/>
    <property type="molecule type" value="Genomic_DNA"/>
</dbReference>
<gene>
    <name evidence="8" type="ORF">Fcan01_20248</name>
</gene>
<dbReference type="AlphaFoldDB" id="A0A226DIP0"/>
<evidence type="ECO:0000256" key="2">
    <source>
        <dbReference type="ARBA" id="ARBA00012759"/>
    </source>
</evidence>
<dbReference type="PANTHER" id="PTHR13367">
    <property type="entry name" value="UBIQUITIN THIOESTERASE"/>
    <property type="match status" value="1"/>
</dbReference>
<evidence type="ECO:0000256" key="3">
    <source>
        <dbReference type="ARBA" id="ARBA00022670"/>
    </source>
</evidence>
<evidence type="ECO:0000313" key="8">
    <source>
        <dbReference type="EMBL" id="OXA45049.1"/>
    </source>
</evidence>